<keyword evidence="2" id="KW-0067">ATP-binding</keyword>
<name>A0A0F8XXQ3_9ZZZZ</name>
<feature type="domain" description="Bacterial type II secretion system protein E" evidence="4">
    <location>
        <begin position="213"/>
        <end position="314"/>
    </location>
</feature>
<dbReference type="Pfam" id="PF00437">
    <property type="entry name" value="T2SSE"/>
    <property type="match status" value="1"/>
</dbReference>
<feature type="non-terminal residue" evidence="5">
    <location>
        <position position="315"/>
    </location>
</feature>
<dbReference type="Gene3D" id="1.10.150.130">
    <property type="match status" value="1"/>
</dbReference>
<keyword evidence="1" id="KW-0547">Nucleotide-binding</keyword>
<evidence type="ECO:0000313" key="5">
    <source>
        <dbReference type="EMBL" id="KKK46779.1"/>
    </source>
</evidence>
<dbReference type="GO" id="GO:0005524">
    <property type="term" value="F:ATP binding"/>
    <property type="evidence" value="ECO:0007669"/>
    <property type="project" value="UniProtKB-KW"/>
</dbReference>
<dbReference type="PANTHER" id="PTHR30258:SF1">
    <property type="entry name" value="PROTEIN TRANSPORT PROTEIN HOFB HOMOLOG"/>
    <property type="match status" value="1"/>
</dbReference>
<dbReference type="EMBL" id="LAZR01069911">
    <property type="protein sequence ID" value="KKK46779.1"/>
    <property type="molecule type" value="Genomic_DNA"/>
</dbReference>
<evidence type="ECO:0000256" key="1">
    <source>
        <dbReference type="ARBA" id="ARBA00022741"/>
    </source>
</evidence>
<evidence type="ECO:0000256" key="2">
    <source>
        <dbReference type="ARBA" id="ARBA00022840"/>
    </source>
</evidence>
<dbReference type="GO" id="GO:0005886">
    <property type="term" value="C:plasma membrane"/>
    <property type="evidence" value="ECO:0007669"/>
    <property type="project" value="TreeGrafter"/>
</dbReference>
<keyword evidence="3" id="KW-0238">DNA-binding</keyword>
<dbReference type="Gene3D" id="3.30.450.90">
    <property type="match status" value="1"/>
</dbReference>
<dbReference type="GO" id="GO:0003677">
    <property type="term" value="F:DNA binding"/>
    <property type="evidence" value="ECO:0007669"/>
    <property type="project" value="UniProtKB-KW"/>
</dbReference>
<protein>
    <recommendedName>
        <fullName evidence="4">Bacterial type II secretion system protein E domain-containing protein</fullName>
    </recommendedName>
</protein>
<reference evidence="5" key="1">
    <citation type="journal article" date="2015" name="Nature">
        <title>Complex archaea that bridge the gap between prokaryotes and eukaryotes.</title>
        <authorList>
            <person name="Spang A."/>
            <person name="Saw J.H."/>
            <person name="Jorgensen S.L."/>
            <person name="Zaremba-Niedzwiedzka K."/>
            <person name="Martijn J."/>
            <person name="Lind A.E."/>
            <person name="van Eijk R."/>
            <person name="Schleper C."/>
            <person name="Guy L."/>
            <person name="Ettema T.J."/>
        </authorList>
    </citation>
    <scope>NUCLEOTIDE SEQUENCE</scope>
</reference>
<dbReference type="InterPro" id="IPR001482">
    <property type="entry name" value="T2SS/T4SS_dom"/>
</dbReference>
<evidence type="ECO:0000259" key="4">
    <source>
        <dbReference type="Pfam" id="PF00437"/>
    </source>
</evidence>
<proteinExistence type="predicted"/>
<organism evidence="5">
    <name type="scientific">marine sediment metagenome</name>
    <dbReference type="NCBI Taxonomy" id="412755"/>
    <lineage>
        <taxon>unclassified sequences</taxon>
        <taxon>metagenomes</taxon>
        <taxon>ecological metagenomes</taxon>
    </lineage>
</organism>
<accession>A0A0F8XXQ3</accession>
<comment type="caution">
    <text evidence="5">The sequence shown here is derived from an EMBL/GenBank/DDBJ whole genome shotgun (WGS) entry which is preliminary data.</text>
</comment>
<sequence>MARRRGQRVGYLKQYGPSWIGQWREDFLVDGKIKRVKVSTTIARCKGLGAVSKRQAQRIFWETVLSKLDTFSTRPQTMATLAEFIRRKYQPECVAVRKTSGRASVESVLANHILPGLGSLRMRDIGHVEVSEFLLSRLRVGLAPKTVGNMRGLLAAIFSHAKRRDYYSGELPTAYVRLPEMTPRRRRGSLTFAEARTLAEALAPADRALVLLLAIKDHASDLHFEPFEDEFRIRIKADGVLYEMVPPPRHLAFAITTRIKVMANLDIAERRMPQDGRIELTVGGHPVDLRISVLPTMFGESVVMRVLDRSVVSLD</sequence>
<dbReference type="AlphaFoldDB" id="A0A0F8XXQ3"/>
<dbReference type="SUPFAM" id="SSF56349">
    <property type="entry name" value="DNA breaking-rejoining enzymes"/>
    <property type="match status" value="1"/>
</dbReference>
<dbReference type="SUPFAM" id="SSF52540">
    <property type="entry name" value="P-loop containing nucleoside triphosphate hydrolases"/>
    <property type="match status" value="1"/>
</dbReference>
<dbReference type="InterPro" id="IPR027417">
    <property type="entry name" value="P-loop_NTPase"/>
</dbReference>
<evidence type="ECO:0000256" key="3">
    <source>
        <dbReference type="ARBA" id="ARBA00023125"/>
    </source>
</evidence>
<gene>
    <name evidence="5" type="ORF">LCGC14_3161830</name>
</gene>
<dbReference type="PANTHER" id="PTHR30258">
    <property type="entry name" value="TYPE II SECRETION SYSTEM PROTEIN GSPE-RELATED"/>
    <property type="match status" value="1"/>
</dbReference>
<dbReference type="GO" id="GO:0016887">
    <property type="term" value="F:ATP hydrolysis activity"/>
    <property type="evidence" value="ECO:0007669"/>
    <property type="project" value="TreeGrafter"/>
</dbReference>
<dbReference type="InterPro" id="IPR011010">
    <property type="entry name" value="DNA_brk_join_enz"/>
</dbReference>
<dbReference type="InterPro" id="IPR010998">
    <property type="entry name" value="Integrase_recombinase_N"/>
</dbReference>